<dbReference type="GeneID" id="8233031"/>
<dbReference type="PROSITE" id="PS50086">
    <property type="entry name" value="TBC_RABGAP"/>
    <property type="match status" value="1"/>
</dbReference>
<protein>
    <recommendedName>
        <fullName evidence="2">Rab-GAP TBC domain-containing protein</fullName>
    </recommendedName>
</protein>
<name>E0VY55_PEDHC</name>
<evidence type="ECO:0000259" key="2">
    <source>
        <dbReference type="PROSITE" id="PS50086"/>
    </source>
</evidence>
<evidence type="ECO:0000313" key="5">
    <source>
        <dbReference type="Proteomes" id="UP000009046"/>
    </source>
</evidence>
<evidence type="ECO:0000313" key="4">
    <source>
        <dbReference type="EnsemblMetazoa" id="PHUM509460-PA"/>
    </source>
</evidence>
<dbReference type="Pfam" id="PF00566">
    <property type="entry name" value="RabGAP-TBC"/>
    <property type="match status" value="1"/>
</dbReference>
<dbReference type="RefSeq" id="XP_002431049.1">
    <property type="nucleotide sequence ID" value="XM_002431004.1"/>
</dbReference>
<dbReference type="HOGENOM" id="CLU_039465_4_0_1"/>
<dbReference type="EnsemblMetazoa" id="PHUM509460-RA">
    <property type="protein sequence ID" value="PHUM509460-PA"/>
    <property type="gene ID" value="PHUM509460"/>
</dbReference>
<dbReference type="OrthoDB" id="206700at2759"/>
<dbReference type="Gene3D" id="1.10.8.1310">
    <property type="match status" value="1"/>
</dbReference>
<dbReference type="Gene3D" id="1.10.472.80">
    <property type="entry name" value="Ypt/Rab-GAP domain of gyp1p, domain 3"/>
    <property type="match status" value="1"/>
</dbReference>
<reference evidence="4" key="3">
    <citation type="submission" date="2021-02" db="UniProtKB">
        <authorList>
            <consortium name="EnsemblMetazoa"/>
        </authorList>
    </citation>
    <scope>IDENTIFICATION</scope>
    <source>
        <strain evidence="4">USDA</strain>
    </source>
</reference>
<dbReference type="eggNOG" id="KOG2595">
    <property type="taxonomic scope" value="Eukaryota"/>
</dbReference>
<dbReference type="CTD" id="8233031"/>
<dbReference type="OMA" id="MIMRVLM"/>
<organism>
    <name type="scientific">Pediculus humanus subsp. corporis</name>
    <name type="common">Body louse</name>
    <dbReference type="NCBI Taxonomy" id="121224"/>
    <lineage>
        <taxon>Eukaryota</taxon>
        <taxon>Metazoa</taxon>
        <taxon>Ecdysozoa</taxon>
        <taxon>Arthropoda</taxon>
        <taxon>Hexapoda</taxon>
        <taxon>Insecta</taxon>
        <taxon>Pterygota</taxon>
        <taxon>Neoptera</taxon>
        <taxon>Paraneoptera</taxon>
        <taxon>Psocodea</taxon>
        <taxon>Troctomorpha</taxon>
        <taxon>Phthiraptera</taxon>
        <taxon>Anoplura</taxon>
        <taxon>Pediculidae</taxon>
        <taxon>Pediculus</taxon>
    </lineage>
</organism>
<dbReference type="PANTHER" id="PTHR20913">
    <property type="entry name" value="TBC1 DOMAIN FAMILY MEMBER 20/GTPASE"/>
    <property type="match status" value="1"/>
</dbReference>
<gene>
    <name evidence="4" type="primary">8233031</name>
    <name evidence="3" type="ORF">Phum_PHUM509460</name>
</gene>
<reference evidence="3" key="1">
    <citation type="submission" date="2007-04" db="EMBL/GenBank/DDBJ databases">
        <title>Annotation of Pediculus humanus corporis strain USDA.</title>
        <authorList>
            <person name="Kirkness E."/>
            <person name="Hannick L."/>
            <person name="Hass B."/>
            <person name="Bruggner R."/>
            <person name="Lawson D."/>
            <person name="Bidwell S."/>
            <person name="Joardar V."/>
            <person name="Caler E."/>
            <person name="Walenz B."/>
            <person name="Inman J."/>
            <person name="Schobel S."/>
            <person name="Galinsky K."/>
            <person name="Amedeo P."/>
            <person name="Strausberg R."/>
        </authorList>
    </citation>
    <scope>NUCLEOTIDE SEQUENCE</scope>
    <source>
        <strain evidence="3">USDA</strain>
    </source>
</reference>
<dbReference type="GO" id="GO:0006888">
    <property type="term" value="P:endoplasmic reticulum to Golgi vesicle-mediated transport"/>
    <property type="evidence" value="ECO:0007669"/>
    <property type="project" value="TreeGrafter"/>
</dbReference>
<reference evidence="3" key="2">
    <citation type="submission" date="2007-04" db="EMBL/GenBank/DDBJ databases">
        <title>The genome of the human body louse.</title>
        <authorList>
            <consortium name="The Human Body Louse Genome Consortium"/>
            <person name="Kirkness E."/>
            <person name="Walenz B."/>
            <person name="Hass B."/>
            <person name="Bruggner R."/>
            <person name="Strausberg R."/>
        </authorList>
    </citation>
    <scope>NUCLEOTIDE SEQUENCE</scope>
    <source>
        <strain evidence="3">USDA</strain>
    </source>
</reference>
<dbReference type="EMBL" id="DS235843">
    <property type="protein sequence ID" value="EEB18311.1"/>
    <property type="molecule type" value="Genomic_DNA"/>
</dbReference>
<dbReference type="VEuPathDB" id="VectorBase:PHUM509460"/>
<dbReference type="GO" id="GO:0005096">
    <property type="term" value="F:GTPase activator activity"/>
    <property type="evidence" value="ECO:0007669"/>
    <property type="project" value="UniProtKB-KW"/>
</dbReference>
<dbReference type="FunCoup" id="E0VY55">
    <property type="interactions" value="1592"/>
</dbReference>
<dbReference type="InterPro" id="IPR000195">
    <property type="entry name" value="Rab-GAP-TBC_dom"/>
</dbReference>
<dbReference type="GO" id="GO:0005789">
    <property type="term" value="C:endoplasmic reticulum membrane"/>
    <property type="evidence" value="ECO:0007669"/>
    <property type="project" value="TreeGrafter"/>
</dbReference>
<dbReference type="FunFam" id="1.10.8.1310:FF:000001">
    <property type="entry name" value="TBC1 domain family, member 20"/>
    <property type="match status" value="1"/>
</dbReference>
<dbReference type="AlphaFoldDB" id="E0VY55"/>
<keyword evidence="5" id="KW-1185">Reference proteome</keyword>
<accession>E0VY55</accession>
<dbReference type="InParanoid" id="E0VY55"/>
<dbReference type="SUPFAM" id="SSF47923">
    <property type="entry name" value="Ypt/Rab-GAP domain of gyp1p"/>
    <property type="match status" value="2"/>
</dbReference>
<dbReference type="STRING" id="121224.E0VY55"/>
<evidence type="ECO:0000256" key="1">
    <source>
        <dbReference type="ARBA" id="ARBA00022468"/>
    </source>
</evidence>
<dbReference type="Proteomes" id="UP000009046">
    <property type="component" value="Unassembled WGS sequence"/>
</dbReference>
<dbReference type="InterPro" id="IPR035969">
    <property type="entry name" value="Rab-GAP_TBC_sf"/>
</dbReference>
<proteinExistence type="predicted"/>
<dbReference type="KEGG" id="phu:Phum_PHUM509460"/>
<sequence length="417" mass="48008">MNILEDIALDKIVNGNNLSELNHNLDEKCNSTNVIPIPESNKIKEDKKYFNKIKEIKSVLHKSPIDLIKLKSLAVSKGGLVNDKLRKIAWPCLVEISVGKKKELFNEENLHNHPEYEQVVLDVNRSLKRFPPGIPLERRIMLQNQLTSLILKVVTVHPKLKYYQGYHDVAVTLLLVTGLEAAYGILEKLSTNHLKDCMAPTMEKISHLLNYIYPLLKLENEDVYNYLEKSGVGTMFALPWVLTWFGHSLNHYKDIVRLFDYFLASEPLTPMYLSAVIILFRANEILNTPCDMANLHSLLSQIPDDLPFETLLAKTTELIKRHPPEEIQTEALMRTKYEEDQRRKELALRSMSRNKNLSFIWSLVRHIDPGRRLPIWVFAGQNHLTRKFKNYSYLVATATFAVGLYAAYLKSVQATTL</sequence>
<keyword evidence="1" id="KW-0343">GTPase activation</keyword>
<dbReference type="SMART" id="SM00164">
    <property type="entry name" value="TBC"/>
    <property type="match status" value="1"/>
</dbReference>
<feature type="domain" description="Rab-GAP TBC" evidence="2">
    <location>
        <begin position="80"/>
        <end position="266"/>
    </location>
</feature>
<dbReference type="EMBL" id="AAZO01006200">
    <property type="status" value="NOT_ANNOTATED_CDS"/>
    <property type="molecule type" value="Genomic_DNA"/>
</dbReference>
<evidence type="ECO:0000313" key="3">
    <source>
        <dbReference type="EMBL" id="EEB18311.1"/>
    </source>
</evidence>
<dbReference type="PANTHER" id="PTHR20913:SF7">
    <property type="entry name" value="RE60063P"/>
    <property type="match status" value="1"/>
</dbReference>
<dbReference type="InterPro" id="IPR045913">
    <property type="entry name" value="TBC20/Gyp8-like"/>
</dbReference>